<comment type="caution">
    <text evidence="1">The sequence shown here is derived from an EMBL/GenBank/DDBJ whole genome shotgun (WGS) entry which is preliminary data.</text>
</comment>
<dbReference type="AlphaFoldDB" id="A0A4C1W941"/>
<accession>A0A4C1W941</accession>
<organism evidence="1 2">
    <name type="scientific">Eumeta variegata</name>
    <name type="common">Bagworm moth</name>
    <name type="synonym">Eumeta japonica</name>
    <dbReference type="NCBI Taxonomy" id="151549"/>
    <lineage>
        <taxon>Eukaryota</taxon>
        <taxon>Metazoa</taxon>
        <taxon>Ecdysozoa</taxon>
        <taxon>Arthropoda</taxon>
        <taxon>Hexapoda</taxon>
        <taxon>Insecta</taxon>
        <taxon>Pterygota</taxon>
        <taxon>Neoptera</taxon>
        <taxon>Endopterygota</taxon>
        <taxon>Lepidoptera</taxon>
        <taxon>Glossata</taxon>
        <taxon>Ditrysia</taxon>
        <taxon>Tineoidea</taxon>
        <taxon>Psychidae</taxon>
        <taxon>Oiketicinae</taxon>
        <taxon>Eumeta</taxon>
    </lineage>
</organism>
<protein>
    <submittedName>
        <fullName evidence="1">Uncharacterized protein</fullName>
    </submittedName>
</protein>
<evidence type="ECO:0000313" key="1">
    <source>
        <dbReference type="EMBL" id="GBP47049.1"/>
    </source>
</evidence>
<sequence length="147" mass="16244">MTAGGESDTPAEITMRCIFYSYDPVASLQAHEQRTRRGLRLTSYGNRGAREVIGISARVAGRDVSVFESESGEEIISHIVRLTHDFCRVSGPLDEHTITGRRLAPRTEPARGRVSALHKARLNEHLRGHCNGLLAPARCPILIDIFV</sequence>
<evidence type="ECO:0000313" key="2">
    <source>
        <dbReference type="Proteomes" id="UP000299102"/>
    </source>
</evidence>
<reference evidence="1 2" key="1">
    <citation type="journal article" date="2019" name="Commun. Biol.">
        <title>The bagworm genome reveals a unique fibroin gene that provides high tensile strength.</title>
        <authorList>
            <person name="Kono N."/>
            <person name="Nakamura H."/>
            <person name="Ohtoshi R."/>
            <person name="Tomita M."/>
            <person name="Numata K."/>
            <person name="Arakawa K."/>
        </authorList>
    </citation>
    <scope>NUCLEOTIDE SEQUENCE [LARGE SCALE GENOMIC DNA]</scope>
</reference>
<name>A0A4C1W941_EUMVA</name>
<keyword evidence="2" id="KW-1185">Reference proteome</keyword>
<dbReference type="EMBL" id="BGZK01000494">
    <property type="protein sequence ID" value="GBP47049.1"/>
    <property type="molecule type" value="Genomic_DNA"/>
</dbReference>
<gene>
    <name evidence="1" type="ORF">EVAR_29652_1</name>
</gene>
<dbReference type="Proteomes" id="UP000299102">
    <property type="component" value="Unassembled WGS sequence"/>
</dbReference>
<proteinExistence type="predicted"/>